<dbReference type="Proteomes" id="UP000283509">
    <property type="component" value="Unassembled WGS sequence"/>
</dbReference>
<dbReference type="AlphaFoldDB" id="A0A3R7SWA2"/>
<organism evidence="1 2">
    <name type="scientific">Penaeus vannamei</name>
    <name type="common">Whiteleg shrimp</name>
    <name type="synonym">Litopenaeus vannamei</name>
    <dbReference type="NCBI Taxonomy" id="6689"/>
    <lineage>
        <taxon>Eukaryota</taxon>
        <taxon>Metazoa</taxon>
        <taxon>Ecdysozoa</taxon>
        <taxon>Arthropoda</taxon>
        <taxon>Crustacea</taxon>
        <taxon>Multicrustacea</taxon>
        <taxon>Malacostraca</taxon>
        <taxon>Eumalacostraca</taxon>
        <taxon>Eucarida</taxon>
        <taxon>Decapoda</taxon>
        <taxon>Dendrobranchiata</taxon>
        <taxon>Penaeoidea</taxon>
        <taxon>Penaeidae</taxon>
        <taxon>Penaeus</taxon>
    </lineage>
</organism>
<evidence type="ECO:0000313" key="1">
    <source>
        <dbReference type="EMBL" id="ROT78283.1"/>
    </source>
</evidence>
<comment type="caution">
    <text evidence="1">The sequence shown here is derived from an EMBL/GenBank/DDBJ whole genome shotgun (WGS) entry which is preliminary data.</text>
</comment>
<reference evidence="1 2" key="2">
    <citation type="submission" date="2019-01" db="EMBL/GenBank/DDBJ databases">
        <title>The decoding of complex shrimp genome reveals the adaptation for benthos swimmer, frequently molting mechanism and breeding impact on genome.</title>
        <authorList>
            <person name="Sun Y."/>
            <person name="Gao Y."/>
            <person name="Yu Y."/>
        </authorList>
    </citation>
    <scope>NUCLEOTIDE SEQUENCE [LARGE SCALE GENOMIC DNA]</scope>
    <source>
        <tissue evidence="1">Muscle</tissue>
    </source>
</reference>
<name>A0A3R7SWA2_PENVA</name>
<dbReference type="EMBL" id="QCYY01001403">
    <property type="protein sequence ID" value="ROT78283.1"/>
    <property type="molecule type" value="Genomic_DNA"/>
</dbReference>
<gene>
    <name evidence="1" type="ORF">C7M84_003013</name>
</gene>
<protein>
    <submittedName>
        <fullName evidence="1">Uncharacterized protein</fullName>
    </submittedName>
</protein>
<accession>A0A3R7SWA2</accession>
<keyword evidence="2" id="KW-1185">Reference proteome</keyword>
<reference evidence="1 2" key="1">
    <citation type="submission" date="2018-04" db="EMBL/GenBank/DDBJ databases">
        <authorList>
            <person name="Zhang X."/>
            <person name="Yuan J."/>
            <person name="Li F."/>
            <person name="Xiang J."/>
        </authorList>
    </citation>
    <scope>NUCLEOTIDE SEQUENCE [LARGE SCALE GENOMIC DNA]</scope>
    <source>
        <tissue evidence="1">Muscle</tissue>
    </source>
</reference>
<dbReference type="OrthoDB" id="6376853at2759"/>
<evidence type="ECO:0000313" key="2">
    <source>
        <dbReference type="Proteomes" id="UP000283509"/>
    </source>
</evidence>
<sequence length="126" mass="14609">MGLRKIVQNGKTSYMYSSSSQEELFLVLLQAGSAHSMKITAESDTVQRWCRNLEKTPQEYLSLACQAVENLSSVRDSDGKDLKEDIFEIQDDHLVWKQYFPEKKVYGRRGKFTLEKMEYDDALENT</sequence>
<proteinExistence type="predicted"/>